<dbReference type="PROSITE" id="PS50939">
    <property type="entry name" value="CYTOCHROME_B561"/>
    <property type="match status" value="1"/>
</dbReference>
<evidence type="ECO:0000256" key="8">
    <source>
        <dbReference type="SAM" id="Phobius"/>
    </source>
</evidence>
<keyword evidence="2" id="KW-0813">Transport</keyword>
<dbReference type="AlphaFoldDB" id="A0A0D1XZK5"/>
<keyword evidence="6 8" id="KW-0472">Membrane</keyword>
<accession>A0A0D1XZK5</accession>
<evidence type="ECO:0000259" key="9">
    <source>
        <dbReference type="PROSITE" id="PS50939"/>
    </source>
</evidence>
<feature type="transmembrane region" description="Helical" evidence="8">
    <location>
        <begin position="28"/>
        <end position="51"/>
    </location>
</feature>
<dbReference type="HOGENOM" id="CLU_065428_2_0_1"/>
<comment type="subcellular location">
    <subcellularLocation>
        <location evidence="1">Membrane</location>
    </subcellularLocation>
</comment>
<name>A0A0D1XZK5_9PEZI</name>
<dbReference type="Gene3D" id="1.20.120.1770">
    <property type="match status" value="1"/>
</dbReference>
<feature type="transmembrane region" description="Helical" evidence="8">
    <location>
        <begin position="98"/>
        <end position="118"/>
    </location>
</feature>
<evidence type="ECO:0000256" key="6">
    <source>
        <dbReference type="ARBA" id="ARBA00023136"/>
    </source>
</evidence>
<dbReference type="VEuPathDB" id="FungiDB:PV09_01173"/>
<dbReference type="InterPro" id="IPR006593">
    <property type="entry name" value="Cyt_b561/ferric_Rdtase_TM"/>
</dbReference>
<dbReference type="EMBL" id="KN847531">
    <property type="protein sequence ID" value="KIW08246.1"/>
    <property type="molecule type" value="Genomic_DNA"/>
</dbReference>
<feature type="compositionally biased region" description="Polar residues" evidence="7">
    <location>
        <begin position="204"/>
        <end position="218"/>
    </location>
</feature>
<feature type="domain" description="Cytochrome b561" evidence="9">
    <location>
        <begin position="1"/>
        <end position="193"/>
    </location>
</feature>
<proteinExistence type="predicted"/>
<dbReference type="STRING" id="253628.A0A0D1XZK5"/>
<feature type="region of interest" description="Disordered" evidence="7">
    <location>
        <begin position="204"/>
        <end position="225"/>
    </location>
</feature>
<dbReference type="InParanoid" id="A0A0D1XZK5"/>
<dbReference type="GO" id="GO:0016020">
    <property type="term" value="C:membrane"/>
    <property type="evidence" value="ECO:0007669"/>
    <property type="project" value="UniProtKB-SubCell"/>
</dbReference>
<reference evidence="10 11" key="1">
    <citation type="submission" date="2015-01" db="EMBL/GenBank/DDBJ databases">
        <title>The Genome Sequence of Ochroconis gallopava CBS43764.</title>
        <authorList>
            <consortium name="The Broad Institute Genomics Platform"/>
            <person name="Cuomo C."/>
            <person name="de Hoog S."/>
            <person name="Gorbushina A."/>
            <person name="Stielow B."/>
            <person name="Teixiera M."/>
            <person name="Abouelleil A."/>
            <person name="Chapman S.B."/>
            <person name="Priest M."/>
            <person name="Young S.K."/>
            <person name="Wortman J."/>
            <person name="Nusbaum C."/>
            <person name="Birren B."/>
        </authorList>
    </citation>
    <scope>NUCLEOTIDE SEQUENCE [LARGE SCALE GENOMIC DNA]</scope>
    <source>
        <strain evidence="10 11">CBS 43764</strain>
    </source>
</reference>
<dbReference type="SMART" id="SM00665">
    <property type="entry name" value="B561"/>
    <property type="match status" value="1"/>
</dbReference>
<evidence type="ECO:0000256" key="2">
    <source>
        <dbReference type="ARBA" id="ARBA00022448"/>
    </source>
</evidence>
<feature type="transmembrane region" description="Helical" evidence="8">
    <location>
        <begin position="167"/>
        <end position="187"/>
    </location>
</feature>
<dbReference type="GeneID" id="27309146"/>
<evidence type="ECO:0000313" key="10">
    <source>
        <dbReference type="EMBL" id="KIW08246.1"/>
    </source>
</evidence>
<protein>
    <recommendedName>
        <fullName evidence="9">Cytochrome b561 domain-containing protein</fullName>
    </recommendedName>
</protein>
<dbReference type="Pfam" id="PF03188">
    <property type="entry name" value="Cytochrom_B561"/>
    <property type="match status" value="1"/>
</dbReference>
<keyword evidence="5 8" id="KW-1133">Transmembrane helix</keyword>
<dbReference type="CDD" id="cd08760">
    <property type="entry name" value="Cyt_b561_FRRS1_like"/>
    <property type="match status" value="1"/>
</dbReference>
<keyword evidence="3 8" id="KW-0812">Transmembrane</keyword>
<dbReference type="RefSeq" id="XP_016218115.1">
    <property type="nucleotide sequence ID" value="XM_016354020.1"/>
</dbReference>
<sequence>MHSTLEASSSNEVSPQTVTAKAPVTKPIMLAHGILSCAAFGFFFPAGSILLRALRGKQVPRIHAYWQTMSWIVAIAGFVTGVYMSAHGGHGTFVSPNGHKQIGLVVIIIMTLQPVIGIMHHMIFKKSEKSTIYGYVHRFLGRAALIMGGINIGLGIQLGHATLQRTVAYSVITAFFFGAYFAVTLLFGPESRRWKFLVATGTARNDSCNDPDRSPSNSGKGGYQL</sequence>
<evidence type="ECO:0000256" key="5">
    <source>
        <dbReference type="ARBA" id="ARBA00022989"/>
    </source>
</evidence>
<evidence type="ECO:0000313" key="11">
    <source>
        <dbReference type="Proteomes" id="UP000053259"/>
    </source>
</evidence>
<dbReference type="PANTHER" id="PTHR47797">
    <property type="entry name" value="DEHYDROGENASE, PUTATIVE (AFU_ORTHOLOGUE AFUA_8G05805)-RELATED"/>
    <property type="match status" value="1"/>
</dbReference>
<dbReference type="PANTHER" id="PTHR47797:SF1">
    <property type="entry name" value="CYTOCHROME B561 DOMAIN-CONTAINING PROTEIN-RELATED"/>
    <property type="match status" value="1"/>
</dbReference>
<dbReference type="OrthoDB" id="19261at2759"/>
<evidence type="ECO:0000256" key="7">
    <source>
        <dbReference type="SAM" id="MobiDB-lite"/>
    </source>
</evidence>
<feature type="transmembrane region" description="Helical" evidence="8">
    <location>
        <begin position="139"/>
        <end position="161"/>
    </location>
</feature>
<gene>
    <name evidence="10" type="ORF">PV09_01173</name>
</gene>
<dbReference type="Proteomes" id="UP000053259">
    <property type="component" value="Unassembled WGS sequence"/>
</dbReference>
<evidence type="ECO:0000256" key="4">
    <source>
        <dbReference type="ARBA" id="ARBA00022982"/>
    </source>
</evidence>
<keyword evidence="11" id="KW-1185">Reference proteome</keyword>
<organism evidence="10 11">
    <name type="scientific">Verruconis gallopava</name>
    <dbReference type="NCBI Taxonomy" id="253628"/>
    <lineage>
        <taxon>Eukaryota</taxon>
        <taxon>Fungi</taxon>
        <taxon>Dikarya</taxon>
        <taxon>Ascomycota</taxon>
        <taxon>Pezizomycotina</taxon>
        <taxon>Dothideomycetes</taxon>
        <taxon>Pleosporomycetidae</taxon>
        <taxon>Venturiales</taxon>
        <taxon>Sympoventuriaceae</taxon>
        <taxon>Verruconis</taxon>
    </lineage>
</organism>
<feature type="transmembrane region" description="Helical" evidence="8">
    <location>
        <begin position="63"/>
        <end position="86"/>
    </location>
</feature>
<keyword evidence="4" id="KW-0249">Electron transport</keyword>
<evidence type="ECO:0000256" key="3">
    <source>
        <dbReference type="ARBA" id="ARBA00022692"/>
    </source>
</evidence>
<evidence type="ECO:0000256" key="1">
    <source>
        <dbReference type="ARBA" id="ARBA00004370"/>
    </source>
</evidence>